<reference evidence="3 5" key="1">
    <citation type="submission" date="2022-04" db="EMBL/GenBank/DDBJ databases">
        <title>Chromosome-level reference genomes for two strains of Caenorhabditis briggsae: an improved platform for comparative genomics.</title>
        <authorList>
            <person name="Stevens L."/>
            <person name="Andersen E."/>
        </authorList>
    </citation>
    <scope>NUCLEOTIDE SEQUENCE [LARGE SCALE GENOMIC DNA]</scope>
    <source>
        <strain evidence="3">VX34</strain>
        <tissue evidence="3">Whole-organism</tissue>
    </source>
</reference>
<protein>
    <recommendedName>
        <fullName evidence="1">Sdz-33 F-box domain-containing protein</fullName>
    </recommendedName>
</protein>
<evidence type="ECO:0000313" key="4">
    <source>
        <dbReference type="Proteomes" id="UP000827892"/>
    </source>
</evidence>
<evidence type="ECO:0000313" key="2">
    <source>
        <dbReference type="EMBL" id="ULU04756.1"/>
    </source>
</evidence>
<dbReference type="Proteomes" id="UP000829354">
    <property type="component" value="Chromosome II"/>
</dbReference>
<keyword evidence="5" id="KW-1185">Reference proteome</keyword>
<dbReference type="Proteomes" id="UP000827892">
    <property type="component" value="Chromosome II"/>
</dbReference>
<dbReference type="Pfam" id="PF07735">
    <property type="entry name" value="FBA_2"/>
    <property type="match status" value="1"/>
</dbReference>
<dbReference type="PANTHER" id="PTHR21503:SF8">
    <property type="entry name" value="F-BOX ASSOCIATED DOMAIN-CONTAINING PROTEIN-RELATED"/>
    <property type="match status" value="1"/>
</dbReference>
<dbReference type="AlphaFoldDB" id="A0AAE9DHL0"/>
<gene>
    <name evidence="2" type="ORF">L3Y34_017483</name>
    <name evidence="3" type="ORF">L5515_013623</name>
</gene>
<dbReference type="EMBL" id="CP090892">
    <property type="protein sequence ID" value="ULU04756.1"/>
    <property type="molecule type" value="Genomic_DNA"/>
</dbReference>
<proteinExistence type="predicted"/>
<evidence type="ECO:0000313" key="3">
    <source>
        <dbReference type="EMBL" id="UMM16743.1"/>
    </source>
</evidence>
<sequence>MTDPLYIQIMPDPKMEVLDGVGHLVDQEMEEVEDVELFPLEVLPVGIVASVLEMMEPHEMLNLALTTPKMEAFFKFVKAGITNFVIHFSGESSAIQVQADGGTIICGTDPLNAKVMVPREIIQSWINQETLLGDLQSVYRNLGQMFTPHNHDTVVLRTTGLDNLLVEESGFVRDRLRNCETIIVAGGEISKDALELILHFSGAEPTDNRELELRGVQVPQDFETRNAFQFRRSVFGDARWIKLNDLFKIRDLSHVTLKKTSLTNSDMNQFIKHWIDADEDMFGEFYSTGCEDFLWDNILDGIVTLEVKRLCIGCYFIASRPSSNKTYPYLAVTISRKKLKMLPVTFEKHGAAESDEFELTKRECDVLEKLQKKEFVEEMLASNTMQDLRPRMMRELELIGNFLRKYKVIFVKGRARMYYRQ</sequence>
<evidence type="ECO:0000259" key="1">
    <source>
        <dbReference type="Pfam" id="PF07735"/>
    </source>
</evidence>
<feature type="domain" description="Sdz-33 F-box" evidence="1">
    <location>
        <begin position="235"/>
        <end position="275"/>
    </location>
</feature>
<name>A0AAE9DHL0_CAEBR</name>
<dbReference type="PANTHER" id="PTHR21503">
    <property type="entry name" value="F-BOX-CONTAINING HYPOTHETICAL PROTEIN C.ELEGANS"/>
    <property type="match status" value="1"/>
</dbReference>
<evidence type="ECO:0000313" key="5">
    <source>
        <dbReference type="Proteomes" id="UP000829354"/>
    </source>
</evidence>
<dbReference type="InterPro" id="IPR012885">
    <property type="entry name" value="F-box_Sdz-33"/>
</dbReference>
<dbReference type="EMBL" id="CP092621">
    <property type="protein sequence ID" value="UMM16743.1"/>
    <property type="molecule type" value="Genomic_DNA"/>
</dbReference>
<organism evidence="2 4">
    <name type="scientific">Caenorhabditis briggsae</name>
    <dbReference type="NCBI Taxonomy" id="6238"/>
    <lineage>
        <taxon>Eukaryota</taxon>
        <taxon>Metazoa</taxon>
        <taxon>Ecdysozoa</taxon>
        <taxon>Nematoda</taxon>
        <taxon>Chromadorea</taxon>
        <taxon>Rhabditida</taxon>
        <taxon>Rhabditina</taxon>
        <taxon>Rhabditomorpha</taxon>
        <taxon>Rhabditoidea</taxon>
        <taxon>Rhabditidae</taxon>
        <taxon>Peloderinae</taxon>
        <taxon>Caenorhabditis</taxon>
    </lineage>
</organism>
<reference evidence="2 4" key="2">
    <citation type="submission" date="2022-05" db="EMBL/GenBank/DDBJ databases">
        <title>Chromosome-level reference genomes for two strains of Caenorhabditis briggsae: an improved platform for comparative genomics.</title>
        <authorList>
            <person name="Stevens L."/>
            <person name="Andersen E.C."/>
        </authorList>
    </citation>
    <scope>NUCLEOTIDE SEQUENCE [LARGE SCALE GENOMIC DNA]</scope>
    <source>
        <strain evidence="2">QX1410_ONT</strain>
        <tissue evidence="2">Whole-organism</tissue>
    </source>
</reference>
<accession>A0AAE9DHL0</accession>